<dbReference type="SUPFAM" id="SSF102114">
    <property type="entry name" value="Radical SAM enzymes"/>
    <property type="match status" value="1"/>
</dbReference>
<evidence type="ECO:0000256" key="5">
    <source>
        <dbReference type="ARBA" id="ARBA00023014"/>
    </source>
</evidence>
<evidence type="ECO:0000256" key="1">
    <source>
        <dbReference type="ARBA" id="ARBA00001966"/>
    </source>
</evidence>
<comment type="cofactor">
    <cofactor evidence="1">
        <name>[4Fe-4S] cluster</name>
        <dbReference type="ChEBI" id="CHEBI:49883"/>
    </cofactor>
</comment>
<dbReference type="RefSeq" id="WP_260330940.1">
    <property type="nucleotide sequence ID" value="NZ_JACHIO010000006.1"/>
</dbReference>
<dbReference type="PANTHER" id="PTHR11228:SF7">
    <property type="entry name" value="PQQA PEPTIDE CYCLASE"/>
    <property type="match status" value="1"/>
</dbReference>
<dbReference type="GO" id="GO:0003824">
    <property type="term" value="F:catalytic activity"/>
    <property type="evidence" value="ECO:0007669"/>
    <property type="project" value="InterPro"/>
</dbReference>
<evidence type="ECO:0000313" key="8">
    <source>
        <dbReference type="Proteomes" id="UP000584867"/>
    </source>
</evidence>
<gene>
    <name evidence="7" type="ORF">HDF15_001756</name>
</gene>
<dbReference type="EMBL" id="JACHIO010000006">
    <property type="protein sequence ID" value="MBB5063414.1"/>
    <property type="molecule type" value="Genomic_DNA"/>
</dbReference>
<dbReference type="InterPro" id="IPR013785">
    <property type="entry name" value="Aldolase_TIM"/>
</dbReference>
<dbReference type="PANTHER" id="PTHR11228">
    <property type="entry name" value="RADICAL SAM DOMAIN PROTEIN"/>
    <property type="match status" value="1"/>
</dbReference>
<reference evidence="7 8" key="1">
    <citation type="submission" date="2020-08" db="EMBL/GenBank/DDBJ databases">
        <title>Genomic Encyclopedia of Type Strains, Phase IV (KMG-V): Genome sequencing to study the core and pangenomes of soil and plant-associated prokaryotes.</title>
        <authorList>
            <person name="Whitman W."/>
        </authorList>
    </citation>
    <scope>NUCLEOTIDE SEQUENCE [LARGE SCALE GENOMIC DNA]</scope>
    <source>
        <strain evidence="7 8">X5P3</strain>
    </source>
</reference>
<dbReference type="SFLD" id="SFLDG01067">
    <property type="entry name" value="SPASM/twitch_domain_containing"/>
    <property type="match status" value="1"/>
</dbReference>
<dbReference type="Pfam" id="PF04055">
    <property type="entry name" value="Radical_SAM"/>
    <property type="match status" value="1"/>
</dbReference>
<feature type="domain" description="Radical SAM core" evidence="6">
    <location>
        <begin position="47"/>
        <end position="260"/>
    </location>
</feature>
<accession>A0A7W7ZNT7</accession>
<evidence type="ECO:0000256" key="4">
    <source>
        <dbReference type="ARBA" id="ARBA00023004"/>
    </source>
</evidence>
<evidence type="ECO:0000256" key="3">
    <source>
        <dbReference type="ARBA" id="ARBA00022723"/>
    </source>
</evidence>
<keyword evidence="2" id="KW-0949">S-adenosyl-L-methionine</keyword>
<dbReference type="SMART" id="SM00729">
    <property type="entry name" value="Elp3"/>
    <property type="match status" value="1"/>
</dbReference>
<dbReference type="Gene3D" id="3.20.20.70">
    <property type="entry name" value="Aldolase class I"/>
    <property type="match status" value="1"/>
</dbReference>
<evidence type="ECO:0000313" key="7">
    <source>
        <dbReference type="EMBL" id="MBB5063414.1"/>
    </source>
</evidence>
<sequence length="358" mass="39705">MPTETAATKVTPSPTPVARRMPARRRLIAAARKMRELGSIASAVASTSHPYMAHIVPMRRCNLACTYCNEFDDVSKPVDIEEMKRRVDHLGRLGTSVITISGGEPLLHPELDDVIRQIRKTGAIAGMITNGYLLMPDRIERLNKAGLDHMQISIDNVMPDDVSKKSLKVLDAKLRMLAEHADFHVNINSVVGGGISNPEDALTISKRALALGFSSTIGIIHDGSGQLKPLGERERGVWDEVRRLTRRSYSRFNHFQEAIANGLPNDWRCRAGSRYLYVDEQGIVSYCSQQRGYPGIPVAEYTTEIVKREFLTEKSCAPNCTISCVHQVSYIDHWRAPQHTTITPGGAGHGENDLVQIQ</sequence>
<dbReference type="CDD" id="cd01335">
    <property type="entry name" value="Radical_SAM"/>
    <property type="match status" value="1"/>
</dbReference>
<name>A0A7W7ZNT7_9BACT</name>
<keyword evidence="4" id="KW-0408">Iron</keyword>
<dbReference type="InterPro" id="IPR058240">
    <property type="entry name" value="rSAM_sf"/>
</dbReference>
<protein>
    <submittedName>
        <fullName evidence="7">MoaA/NifB/PqqE/SkfB family radical SAM enzyme</fullName>
    </submittedName>
</protein>
<dbReference type="GO" id="GO:0051536">
    <property type="term" value="F:iron-sulfur cluster binding"/>
    <property type="evidence" value="ECO:0007669"/>
    <property type="project" value="UniProtKB-KW"/>
</dbReference>
<dbReference type="GO" id="GO:0046872">
    <property type="term" value="F:metal ion binding"/>
    <property type="evidence" value="ECO:0007669"/>
    <property type="project" value="UniProtKB-KW"/>
</dbReference>
<dbReference type="InterPro" id="IPR006638">
    <property type="entry name" value="Elp3/MiaA/NifB-like_rSAM"/>
</dbReference>
<dbReference type="InterPro" id="IPR050377">
    <property type="entry name" value="Radical_SAM_PqqE_MftC-like"/>
</dbReference>
<organism evidence="7 8">
    <name type="scientific">Granulicella mallensis</name>
    <dbReference type="NCBI Taxonomy" id="940614"/>
    <lineage>
        <taxon>Bacteria</taxon>
        <taxon>Pseudomonadati</taxon>
        <taxon>Acidobacteriota</taxon>
        <taxon>Terriglobia</taxon>
        <taxon>Terriglobales</taxon>
        <taxon>Acidobacteriaceae</taxon>
        <taxon>Granulicella</taxon>
    </lineage>
</organism>
<evidence type="ECO:0000259" key="6">
    <source>
        <dbReference type="PROSITE" id="PS51918"/>
    </source>
</evidence>
<dbReference type="InterPro" id="IPR007197">
    <property type="entry name" value="rSAM"/>
</dbReference>
<dbReference type="AlphaFoldDB" id="A0A7W7ZNT7"/>
<evidence type="ECO:0000256" key="2">
    <source>
        <dbReference type="ARBA" id="ARBA00022691"/>
    </source>
</evidence>
<dbReference type="SFLD" id="SFLDS00029">
    <property type="entry name" value="Radical_SAM"/>
    <property type="match status" value="1"/>
</dbReference>
<proteinExistence type="predicted"/>
<keyword evidence="5" id="KW-0411">Iron-sulfur</keyword>
<comment type="caution">
    <text evidence="7">The sequence shown here is derived from an EMBL/GenBank/DDBJ whole genome shotgun (WGS) entry which is preliminary data.</text>
</comment>
<dbReference type="Proteomes" id="UP000584867">
    <property type="component" value="Unassembled WGS sequence"/>
</dbReference>
<keyword evidence="3" id="KW-0479">Metal-binding</keyword>
<dbReference type="PROSITE" id="PS51918">
    <property type="entry name" value="RADICAL_SAM"/>
    <property type="match status" value="1"/>
</dbReference>